<sequence>MSSTVEYGDELKRDAKKLAGASDQAKYFIEVFGAERISDISVVSYRAVEKMGQSYRVDIVAACPQKLTRDVILGHEAKFRLVPDDGGEPVVYWGRITGFAHTKTTKDLSSYELVLKAHIGCLNPHTTQTYQNSSAPEIIDAILRRNELKGHQFIFKLRRQYPRHPFRFQYQQGDWDFVNMLMQQEGMYSYIIQGEHGDVVIFGDDIDHYVYQPKLTSLHRPISGLMTGEESVSALRMDTEMVPMAYVVADYNPDQAWERIKAEANVARSDKTTYGQPYIYGTGHLDQSGAQWEAQLRHEAALAWQVVYTGESNLRELRPGRILTTDENFPDAPHGQVIIEITHSGGRAQPYRNTYKAIPSDRRFRLKIEDHKWPKITGTLSARVTSPGKYKYAYLTQQGYYVVRFDCDYGEWPAGGESVPLRLAKPFAGGLQTGFHFPVVEGTEAVIEFRDGDPNKPYISAFHHTNHQVDLITNQDRLMSRNRIYTQSGNEFDLEDWEGEEHVRLSTEHSGKSQLTLGHIVNGKRQHRGSGFELRTDQHGVLRAGGGLMLCSDMQPQADGKQTDMAEAMTQFQTLQIQAQSLADQANTAKAEIADLKAENEWLKNSVNELKEAVVLLSSPKGVAVLTSDRVSVSAGKDVNVTTGSGFNVSALKSIVMAAESALSLFAHTLGIKMLAARGKVQIQAQSDELAMSALKDLTITSTNGRLVLSAKEEVWIGAGGSYLRITPCNITNATPGDYIEKAVSWQRNSPDSQLRKESLPYTTDLPDTGAHGSRFSG</sequence>
<feature type="domain" description="DUF2345" evidence="3">
    <location>
        <begin position="605"/>
        <end position="751"/>
    </location>
</feature>
<accession>A0A1I7EPX3</accession>
<dbReference type="InterPro" id="IPR006533">
    <property type="entry name" value="T6SS_Vgr_RhsGE"/>
</dbReference>
<dbReference type="Gene3D" id="4.10.220.110">
    <property type="match status" value="1"/>
</dbReference>
<protein>
    <submittedName>
        <fullName evidence="5">Type VI secretion system secreted protein VgrG</fullName>
    </submittedName>
</protein>
<dbReference type="SUPFAM" id="SSF69279">
    <property type="entry name" value="Phage tail proteins"/>
    <property type="match status" value="2"/>
</dbReference>
<dbReference type="Proteomes" id="UP000198844">
    <property type="component" value="Unassembled WGS sequence"/>
</dbReference>
<evidence type="ECO:0000256" key="1">
    <source>
        <dbReference type="SAM" id="Coils"/>
    </source>
</evidence>
<reference evidence="5 6" key="1">
    <citation type="submission" date="2016-10" db="EMBL/GenBank/DDBJ databases">
        <authorList>
            <person name="de Groot N.N."/>
        </authorList>
    </citation>
    <scope>NUCLEOTIDE SEQUENCE [LARGE SCALE GENOMIC DNA]</scope>
    <source>
        <strain evidence="5 6">LMG 27731</strain>
    </source>
</reference>
<dbReference type="InterPro" id="IPR037026">
    <property type="entry name" value="Vgr_OB-fold_dom_sf"/>
</dbReference>
<dbReference type="NCBIfam" id="TIGR01646">
    <property type="entry name" value="vgr_GE"/>
    <property type="match status" value="1"/>
</dbReference>
<evidence type="ECO:0000259" key="4">
    <source>
        <dbReference type="Pfam" id="PF13296"/>
    </source>
</evidence>
<dbReference type="Gene3D" id="3.55.50.10">
    <property type="entry name" value="Baseplate protein-like domains"/>
    <property type="match status" value="1"/>
</dbReference>
<dbReference type="RefSeq" id="WP_093646188.1">
    <property type="nucleotide sequence ID" value="NZ_FPBH01000044.1"/>
</dbReference>
<dbReference type="InterPro" id="IPR028244">
    <property type="entry name" value="T6SS_Rhs_Vgr_dom"/>
</dbReference>
<evidence type="ECO:0000259" key="3">
    <source>
        <dbReference type="Pfam" id="PF10106"/>
    </source>
</evidence>
<dbReference type="Pfam" id="PF05954">
    <property type="entry name" value="Phage_GPD"/>
    <property type="match status" value="1"/>
</dbReference>
<evidence type="ECO:0000256" key="2">
    <source>
        <dbReference type="SAM" id="MobiDB-lite"/>
    </source>
</evidence>
<dbReference type="OrthoDB" id="8590234at2"/>
<keyword evidence="1" id="KW-0175">Coiled coil</keyword>
<name>A0A1I7EPX3_9BURK</name>
<feature type="region of interest" description="Disordered" evidence="2">
    <location>
        <begin position="750"/>
        <end position="778"/>
    </location>
</feature>
<dbReference type="InterPro" id="IPR018769">
    <property type="entry name" value="VgrG2_DUF2345"/>
</dbReference>
<dbReference type="Gene3D" id="2.40.50.230">
    <property type="entry name" value="Gp5 N-terminal domain"/>
    <property type="match status" value="1"/>
</dbReference>
<feature type="coiled-coil region" evidence="1">
    <location>
        <begin position="565"/>
        <end position="613"/>
    </location>
</feature>
<proteinExistence type="predicted"/>
<evidence type="ECO:0000313" key="6">
    <source>
        <dbReference type="Proteomes" id="UP000198844"/>
    </source>
</evidence>
<organism evidence="5 6">
    <name type="scientific">Paraburkholderia aspalathi</name>
    <dbReference type="NCBI Taxonomy" id="1324617"/>
    <lineage>
        <taxon>Bacteria</taxon>
        <taxon>Pseudomonadati</taxon>
        <taxon>Pseudomonadota</taxon>
        <taxon>Betaproteobacteria</taxon>
        <taxon>Burkholderiales</taxon>
        <taxon>Burkholderiaceae</taxon>
        <taxon>Paraburkholderia</taxon>
    </lineage>
</organism>
<dbReference type="Pfam" id="PF13296">
    <property type="entry name" value="T6SS_Vgr"/>
    <property type="match status" value="1"/>
</dbReference>
<dbReference type="Pfam" id="PF10106">
    <property type="entry name" value="DUF2345"/>
    <property type="match status" value="1"/>
</dbReference>
<dbReference type="SUPFAM" id="SSF69255">
    <property type="entry name" value="gp5 N-terminal domain-like"/>
    <property type="match status" value="1"/>
</dbReference>
<gene>
    <name evidence="5" type="ORF">SAMN05192563_104449</name>
</gene>
<dbReference type="EMBL" id="FPBH01000044">
    <property type="protein sequence ID" value="SFU25971.1"/>
    <property type="molecule type" value="Genomic_DNA"/>
</dbReference>
<dbReference type="AlphaFoldDB" id="A0A1I7EPX3"/>
<feature type="domain" description="Putative type VI secretion system Rhs element associated Vgr" evidence="4">
    <location>
        <begin position="485"/>
        <end position="586"/>
    </location>
</feature>
<evidence type="ECO:0000313" key="5">
    <source>
        <dbReference type="EMBL" id="SFU25971.1"/>
    </source>
</evidence>
<dbReference type="Gene3D" id="2.30.110.50">
    <property type="match status" value="1"/>
</dbReference>